<keyword evidence="2" id="KW-0326">Glycosidase</keyword>
<evidence type="ECO:0000313" key="5">
    <source>
        <dbReference type="Proteomes" id="UP000268093"/>
    </source>
</evidence>
<proteinExistence type="inferred from homology"/>
<keyword evidence="2" id="KW-0378">Hydrolase</keyword>
<dbReference type="OrthoDB" id="5839090at2759"/>
<protein>
    <recommendedName>
        <fullName evidence="3">Glycoside hydrolase family 31 TIM barrel domain-containing protein</fullName>
    </recommendedName>
</protein>
<dbReference type="Proteomes" id="UP000268093">
    <property type="component" value="Unassembled WGS sequence"/>
</dbReference>
<evidence type="ECO:0000259" key="3">
    <source>
        <dbReference type="Pfam" id="PF01055"/>
    </source>
</evidence>
<dbReference type="PANTHER" id="PTHR22762">
    <property type="entry name" value="ALPHA-GLUCOSIDASE"/>
    <property type="match status" value="1"/>
</dbReference>
<dbReference type="Pfam" id="PF01055">
    <property type="entry name" value="Glyco_hydro_31_2nd"/>
    <property type="match status" value="1"/>
</dbReference>
<comment type="similarity">
    <text evidence="1 2">Belongs to the glycosyl hydrolase 31 family.</text>
</comment>
<comment type="caution">
    <text evidence="4">The sequence shown here is derived from an EMBL/GenBank/DDBJ whole genome shotgun (WGS) entry which is preliminary data.</text>
</comment>
<dbReference type="Gene3D" id="3.20.20.80">
    <property type="entry name" value="Glycosidases"/>
    <property type="match status" value="1"/>
</dbReference>
<evidence type="ECO:0000256" key="1">
    <source>
        <dbReference type="ARBA" id="ARBA00007806"/>
    </source>
</evidence>
<dbReference type="GO" id="GO:0004553">
    <property type="term" value="F:hydrolase activity, hydrolyzing O-glycosyl compounds"/>
    <property type="evidence" value="ECO:0007669"/>
    <property type="project" value="InterPro"/>
</dbReference>
<dbReference type="SUPFAM" id="SSF51445">
    <property type="entry name" value="(Trans)glycosidases"/>
    <property type="match status" value="1"/>
</dbReference>
<evidence type="ECO:0000256" key="2">
    <source>
        <dbReference type="RuleBase" id="RU361185"/>
    </source>
</evidence>
<evidence type="ECO:0000313" key="4">
    <source>
        <dbReference type="EMBL" id="RUP51657.1"/>
    </source>
</evidence>
<dbReference type="AlphaFoldDB" id="A0A433DLH2"/>
<accession>A0A433DLH2</accession>
<gene>
    <name evidence="4" type="ORF">BC936DRAFT_146765</name>
</gene>
<sequence>MGMPNHLPLCYSFGYLASSMGYAEASNAQILLEGFPNLCYQYNIPCNDLYLSSGYTVNDDTKQCYIFIWNEKHFLNPKDLIVKLKNASIYVFANIKPWLLKTHPHYQSLKNVHDFIWNEEDNIPGEVTQWSSGAGESASCAYIDFTSENGFNWWKENIKTKLLIYSLEGL</sequence>
<name>A0A433DLH2_9FUNG</name>
<reference evidence="4 5" key="1">
    <citation type="journal article" date="2018" name="New Phytol.">
        <title>Phylogenomics of Endogonaceae and evolution of mycorrhizas within Mucoromycota.</title>
        <authorList>
            <person name="Chang Y."/>
            <person name="Desiro A."/>
            <person name="Na H."/>
            <person name="Sandor L."/>
            <person name="Lipzen A."/>
            <person name="Clum A."/>
            <person name="Barry K."/>
            <person name="Grigoriev I.V."/>
            <person name="Martin F.M."/>
            <person name="Stajich J.E."/>
            <person name="Smith M.E."/>
            <person name="Bonito G."/>
            <person name="Spatafora J.W."/>
        </authorList>
    </citation>
    <scope>NUCLEOTIDE SEQUENCE [LARGE SCALE GENOMIC DNA]</scope>
    <source>
        <strain evidence="4 5">GMNB39</strain>
    </source>
</reference>
<dbReference type="InterPro" id="IPR017853">
    <property type="entry name" value="GH"/>
</dbReference>
<dbReference type="PANTHER" id="PTHR22762:SF165">
    <property type="entry name" value="PUTATIVE (AFU_ORTHOLOGUE AFUA_1G06560)-RELATED"/>
    <property type="match status" value="1"/>
</dbReference>
<dbReference type="EMBL" id="RBNI01000559">
    <property type="protein sequence ID" value="RUP51657.1"/>
    <property type="molecule type" value="Genomic_DNA"/>
</dbReference>
<dbReference type="GO" id="GO:0005975">
    <property type="term" value="P:carbohydrate metabolic process"/>
    <property type="evidence" value="ECO:0007669"/>
    <property type="project" value="InterPro"/>
</dbReference>
<dbReference type="InterPro" id="IPR000322">
    <property type="entry name" value="Glyco_hydro_31_TIM"/>
</dbReference>
<feature type="domain" description="Glycoside hydrolase family 31 TIM barrel" evidence="3">
    <location>
        <begin position="7"/>
        <end position="164"/>
    </location>
</feature>
<organism evidence="4 5">
    <name type="scientific">Jimgerdemannia flammicorona</name>
    <dbReference type="NCBI Taxonomy" id="994334"/>
    <lineage>
        <taxon>Eukaryota</taxon>
        <taxon>Fungi</taxon>
        <taxon>Fungi incertae sedis</taxon>
        <taxon>Mucoromycota</taxon>
        <taxon>Mucoromycotina</taxon>
        <taxon>Endogonomycetes</taxon>
        <taxon>Endogonales</taxon>
        <taxon>Endogonaceae</taxon>
        <taxon>Jimgerdemannia</taxon>
    </lineage>
</organism>
<keyword evidence="5" id="KW-1185">Reference proteome</keyword>